<name>H2EEZ5_9VIRU</name>
<accession>H2EEZ5</accession>
<organism evidence="1">
    <name type="scientific">Moumouvirus sp. 'Monve'</name>
    <dbReference type="NCBI Taxonomy" id="1128131"/>
    <lineage>
        <taxon>Viruses</taxon>
        <taxon>Varidnaviria</taxon>
        <taxon>Bamfordvirae</taxon>
        <taxon>Nucleocytoviricota</taxon>
        <taxon>Megaviricetes</taxon>
        <taxon>Imitervirales</taxon>
        <taxon>Mimiviridae</taxon>
        <taxon>Megamimivirinae</taxon>
        <taxon>Moumouvirus</taxon>
    </lineage>
</organism>
<gene>
    <name evidence="1" type="ORF">mv_R764</name>
</gene>
<evidence type="ECO:0000313" key="1">
    <source>
        <dbReference type="EMBL" id="AEX62968.1"/>
    </source>
</evidence>
<protein>
    <submittedName>
        <fullName evidence="1">Uncharacterized protein</fullName>
    </submittedName>
</protein>
<sequence length="47" mass="5653">MNIRIIDKIMSSINKLMDSEVLEKTDTLLSLILPYFFTYTEYIEEYN</sequence>
<proteinExistence type="predicted"/>
<dbReference type="EMBL" id="JN885998">
    <property type="protein sequence ID" value="AEX62968.1"/>
    <property type="molecule type" value="Genomic_DNA"/>
</dbReference>
<reference evidence="1" key="1">
    <citation type="submission" date="2011-10" db="EMBL/GenBank/DDBJ databases">
        <title>Provirophages and transpovirons: unique mobilome of giant viruses.</title>
        <authorList>
            <person name="Desnues C."/>
            <person name="LaScola B."/>
            <person name="Yutin N."/>
            <person name="Fournous G."/>
            <person name="Koonin E."/>
            <person name="Raoult D."/>
        </authorList>
    </citation>
    <scope>NUCLEOTIDE SEQUENCE</scope>
    <source>
        <strain evidence="1">Mv13-mv</strain>
    </source>
</reference>